<dbReference type="Pfam" id="PF20811">
    <property type="entry name" value="PARG_cat_N"/>
    <property type="match status" value="1"/>
</dbReference>
<evidence type="ECO:0000259" key="6">
    <source>
        <dbReference type="Pfam" id="PF05028"/>
    </source>
</evidence>
<dbReference type="GO" id="GO:0006282">
    <property type="term" value="P:regulation of DNA repair"/>
    <property type="evidence" value="ECO:0007669"/>
    <property type="project" value="InterPro"/>
</dbReference>
<name>A0A8B8HF59_VANTA</name>
<dbReference type="OMA" id="WGMIERA"/>
<keyword evidence="3" id="KW-0378">Hydrolase</keyword>
<dbReference type="GO" id="GO:1990966">
    <property type="term" value="P:ATP generation from poly-ADP-D-ribose"/>
    <property type="evidence" value="ECO:0007669"/>
    <property type="project" value="TreeGrafter"/>
</dbReference>
<dbReference type="Proteomes" id="UP001652626">
    <property type="component" value="Chromosome 10"/>
</dbReference>
<comment type="similarity">
    <text evidence="1">Belongs to the poly(ADP-ribose) glycohydrolase family.</text>
</comment>
<organism evidence="8 9">
    <name type="scientific">Vanessa tameamea</name>
    <name type="common">Kamehameha butterfly</name>
    <dbReference type="NCBI Taxonomy" id="334116"/>
    <lineage>
        <taxon>Eukaryota</taxon>
        <taxon>Metazoa</taxon>
        <taxon>Ecdysozoa</taxon>
        <taxon>Arthropoda</taxon>
        <taxon>Hexapoda</taxon>
        <taxon>Insecta</taxon>
        <taxon>Pterygota</taxon>
        <taxon>Neoptera</taxon>
        <taxon>Endopterygota</taxon>
        <taxon>Lepidoptera</taxon>
        <taxon>Glossata</taxon>
        <taxon>Ditrysia</taxon>
        <taxon>Papilionoidea</taxon>
        <taxon>Nymphalidae</taxon>
        <taxon>Nymphalinae</taxon>
        <taxon>Vanessa</taxon>
    </lineage>
</organism>
<dbReference type="Pfam" id="PF05028">
    <property type="entry name" value="PARG_cat_C"/>
    <property type="match status" value="1"/>
</dbReference>
<dbReference type="RefSeq" id="XP_026483100.2">
    <property type="nucleotide sequence ID" value="XM_026627315.2"/>
</dbReference>
<feature type="active site" evidence="4">
    <location>
        <position position="315"/>
    </location>
</feature>
<feature type="active site" evidence="4">
    <location>
        <position position="333"/>
    </location>
</feature>
<dbReference type="GO" id="GO:0005975">
    <property type="term" value="P:carbohydrate metabolic process"/>
    <property type="evidence" value="ECO:0007669"/>
    <property type="project" value="InterPro"/>
</dbReference>
<dbReference type="PANTHER" id="PTHR12837:SF15">
    <property type="entry name" value="POLY(ADP-RIBOSE) GLYCOHYDROLASE"/>
    <property type="match status" value="1"/>
</dbReference>
<keyword evidence="8" id="KW-1185">Reference proteome</keyword>
<feature type="domain" description="PARG helical" evidence="7">
    <location>
        <begin position="157"/>
        <end position="276"/>
    </location>
</feature>
<evidence type="ECO:0000313" key="8">
    <source>
        <dbReference type="Proteomes" id="UP001652626"/>
    </source>
</evidence>
<dbReference type="PANTHER" id="PTHR12837">
    <property type="entry name" value="POLY ADP-RIBOSE GLYCOHYDROLASE"/>
    <property type="match status" value="1"/>
</dbReference>
<dbReference type="EC" id="3.2.1.143" evidence="2"/>
<dbReference type="InterPro" id="IPR007724">
    <property type="entry name" value="Poly_GlycHdrlase"/>
</dbReference>
<evidence type="ECO:0000256" key="3">
    <source>
        <dbReference type="ARBA" id="ARBA00022801"/>
    </source>
</evidence>
<evidence type="ECO:0000256" key="5">
    <source>
        <dbReference type="PIRSR" id="PIRSR607724-2"/>
    </source>
</evidence>
<dbReference type="AlphaFoldDB" id="A0A8B8HF59"/>
<feature type="binding site" evidence="5">
    <location>
        <position position="318"/>
    </location>
    <ligand>
        <name>substrate</name>
    </ligand>
</feature>
<dbReference type="InterPro" id="IPR048362">
    <property type="entry name" value="PARG_helical"/>
</dbReference>
<dbReference type="GO" id="GO:0009225">
    <property type="term" value="P:nucleotide-sugar metabolic process"/>
    <property type="evidence" value="ECO:0007669"/>
    <property type="project" value="TreeGrafter"/>
</dbReference>
<proteinExistence type="inferred from homology"/>
<dbReference type="GO" id="GO:0004649">
    <property type="term" value="F:poly(ADP-ribose) glycohydrolase activity"/>
    <property type="evidence" value="ECO:0007669"/>
    <property type="project" value="UniProtKB-EC"/>
</dbReference>
<evidence type="ECO:0000313" key="9">
    <source>
        <dbReference type="RefSeq" id="XP_026483100.2"/>
    </source>
</evidence>
<dbReference type="GO" id="GO:0005737">
    <property type="term" value="C:cytoplasm"/>
    <property type="evidence" value="ECO:0007669"/>
    <property type="project" value="TreeGrafter"/>
</dbReference>
<evidence type="ECO:0000256" key="1">
    <source>
        <dbReference type="ARBA" id="ARBA00009545"/>
    </source>
</evidence>
<dbReference type="GeneID" id="113391339"/>
<feature type="domain" description="PARG catalytic Macro" evidence="6">
    <location>
        <begin position="285"/>
        <end position="488"/>
    </location>
</feature>
<evidence type="ECO:0000256" key="2">
    <source>
        <dbReference type="ARBA" id="ARBA00012255"/>
    </source>
</evidence>
<protein>
    <recommendedName>
        <fullName evidence="2">poly(ADP-ribose) glycohydrolase</fullName>
        <ecNumber evidence="2">3.2.1.143</ecNumber>
    </recommendedName>
</protein>
<feature type="binding site" evidence="5">
    <location>
        <position position="332"/>
    </location>
    <ligand>
        <name>substrate</name>
    </ligand>
</feature>
<dbReference type="GO" id="GO:0005634">
    <property type="term" value="C:nucleus"/>
    <property type="evidence" value="ECO:0007669"/>
    <property type="project" value="TreeGrafter"/>
</dbReference>
<sequence length="698" mass="79191">MNHSRAYKKILKTCILQKAMSTNCEWKGVPISQIIGSDSPWGAPEFPLVQPAYNHSVLYHIPASGAQLDRPPKPQIGKDKWDHEHVRMPFSSHSLYPVENSSGETHLKKRWDMIQKALNRPIRNTEELASAILSYNTKFKNKWKFRSLYELFEEHLEAEETKYFYDVTLPEMIKLALALPQLIQSPIPLLKQNKNHSISLSQQQISSILANAFFCTFPRRNTTKRDSEYASYPYFNFSMLFECSPSDHILEKLKCICHYFRRVCTNVPAGAVTVSRRAGRAGGGWRDCAARLGALRVHADATSTIEDAHGLIQVDFANKFLGGGVLNYGSVQEEIRFMICPELMISMLFTEALRPNEALMIIGCEQYSKYSGYGHSFQWAGEHVDATPRDSSGRRRCAVLAIDAQPFSNKSQEYKKEAITRELDKAWVGFSFFTADAAGPHFPGVATGNWGCGAFGGSAPLKLLIQMMALARAGRHLAYYTFGDAALRDRLVRAHELLAHHDVTVGQLYEILLKFCNEDVQKSNIFTFLEETLEKKRCQNQLQRENSGGETENYELPLSVVLDLNRSPDMFTTDDDSESITPTTKKMQSDETEIAHKNKDFSEKLVTNQNKILTSEREVAESIEPFSQTTKLFDEMEKLDNDSGKLNLNCHQNSMFEQKTAKYETVMDIEDNLQTNITPNDKKKLAKKITDYFSKKPA</sequence>
<feature type="active site" evidence="4">
    <location>
        <position position="334"/>
    </location>
</feature>
<evidence type="ECO:0000256" key="4">
    <source>
        <dbReference type="PIRSR" id="PIRSR607724-1"/>
    </source>
</evidence>
<feature type="binding site" evidence="5">
    <location>
        <position position="373"/>
    </location>
    <ligand>
        <name>substrate</name>
    </ligand>
</feature>
<reference evidence="9" key="1">
    <citation type="submission" date="2025-08" db="UniProtKB">
        <authorList>
            <consortium name="RefSeq"/>
        </authorList>
    </citation>
    <scope>IDENTIFICATION</scope>
    <source>
        <tissue evidence="9">Whole body</tissue>
    </source>
</reference>
<accession>A0A8B8HF59</accession>
<evidence type="ECO:0000259" key="7">
    <source>
        <dbReference type="Pfam" id="PF20811"/>
    </source>
</evidence>
<gene>
    <name evidence="9" type="primary">LOC113391339</name>
</gene>
<dbReference type="OrthoDB" id="1937899at2759"/>
<dbReference type="InterPro" id="IPR046372">
    <property type="entry name" value="PARG_cat_C"/>
</dbReference>